<dbReference type="Gene3D" id="3.40.50.620">
    <property type="entry name" value="HUPs"/>
    <property type="match status" value="1"/>
</dbReference>
<dbReference type="InterPro" id="IPR014729">
    <property type="entry name" value="Rossmann-like_a/b/a_fold"/>
</dbReference>
<keyword evidence="3" id="KW-1185">Reference proteome</keyword>
<dbReference type="Pfam" id="PF00582">
    <property type="entry name" value="Usp"/>
    <property type="match status" value="1"/>
</dbReference>
<name>A0A380MTE1_9GAMM</name>
<organism evidence="2 3">
    <name type="scientific">Suttonella ornithocola</name>
    <dbReference type="NCBI Taxonomy" id="279832"/>
    <lineage>
        <taxon>Bacteria</taxon>
        <taxon>Pseudomonadati</taxon>
        <taxon>Pseudomonadota</taxon>
        <taxon>Gammaproteobacteria</taxon>
        <taxon>Cardiobacteriales</taxon>
        <taxon>Cardiobacteriaceae</taxon>
        <taxon>Suttonella</taxon>
    </lineage>
</organism>
<dbReference type="InterPro" id="IPR006016">
    <property type="entry name" value="UspA"/>
</dbReference>
<protein>
    <submittedName>
        <fullName evidence="2">Universal stress protein G</fullName>
    </submittedName>
</protein>
<dbReference type="EMBL" id="UHIC01000001">
    <property type="protein sequence ID" value="SUO95552.1"/>
    <property type="molecule type" value="Genomic_DNA"/>
</dbReference>
<reference evidence="2 3" key="1">
    <citation type="submission" date="2018-06" db="EMBL/GenBank/DDBJ databases">
        <authorList>
            <consortium name="Pathogen Informatics"/>
            <person name="Doyle S."/>
        </authorList>
    </citation>
    <scope>NUCLEOTIDE SEQUENCE [LARGE SCALE GENOMIC DNA]</scope>
    <source>
        <strain evidence="2 3">NCTC13337</strain>
    </source>
</reference>
<dbReference type="AlphaFoldDB" id="A0A380MTE1"/>
<gene>
    <name evidence="2" type="primary">uspG</name>
    <name evidence="2" type="ORF">NCTC13337_01450</name>
</gene>
<dbReference type="Proteomes" id="UP000254601">
    <property type="component" value="Unassembled WGS sequence"/>
</dbReference>
<evidence type="ECO:0000313" key="3">
    <source>
        <dbReference type="Proteomes" id="UP000254601"/>
    </source>
</evidence>
<evidence type="ECO:0000259" key="1">
    <source>
        <dbReference type="Pfam" id="PF00582"/>
    </source>
</evidence>
<dbReference type="RefSeq" id="WP_072575644.1">
    <property type="nucleotide sequence ID" value="NZ_LWHB01000018.1"/>
</dbReference>
<dbReference type="CDD" id="cd00293">
    <property type="entry name" value="USP-like"/>
    <property type="match status" value="1"/>
</dbReference>
<proteinExistence type="predicted"/>
<evidence type="ECO:0000313" key="2">
    <source>
        <dbReference type="EMBL" id="SUO95552.1"/>
    </source>
</evidence>
<feature type="domain" description="UspA" evidence="1">
    <location>
        <begin position="1"/>
        <end position="136"/>
    </location>
</feature>
<accession>A0A380MTE1</accession>
<dbReference type="SUPFAM" id="SSF52402">
    <property type="entry name" value="Adenine nucleotide alpha hydrolases-like"/>
    <property type="match status" value="1"/>
</dbReference>
<sequence length="136" mass="15094">MKTVLAAVDLEHPQNARRIVAAAQELAKDNGQIYLITVISMPGNSMVTSFLPKDYGHRVRDEMQTRLTQFAQEYLVEQDVKVMVRSGSVYEEIVRFGEEIDTDVTVIASGKPGKVGLGGNALRIAQHSTHPIFILR</sequence>